<evidence type="ECO:0000256" key="2">
    <source>
        <dbReference type="ARBA" id="ARBA00023027"/>
    </source>
</evidence>
<dbReference type="Proteomes" id="UP000318801">
    <property type="component" value="Unassembled WGS sequence"/>
</dbReference>
<evidence type="ECO:0000313" key="6">
    <source>
        <dbReference type="EMBL" id="TPW31402.1"/>
    </source>
</evidence>
<dbReference type="InterPro" id="IPR036291">
    <property type="entry name" value="NAD(P)-bd_dom_sf"/>
</dbReference>
<dbReference type="PANTHER" id="PTHR43580:SF2">
    <property type="entry name" value="CYTOKINE-LIKE NUCLEAR FACTOR N-PAC"/>
    <property type="match status" value="1"/>
</dbReference>
<proteinExistence type="predicted"/>
<dbReference type="Pfam" id="PF14833">
    <property type="entry name" value="NAD_binding_11"/>
    <property type="match status" value="1"/>
</dbReference>
<organism evidence="6 7">
    <name type="scientific">Martelella alba</name>
    <dbReference type="NCBI Taxonomy" id="2590451"/>
    <lineage>
        <taxon>Bacteria</taxon>
        <taxon>Pseudomonadati</taxon>
        <taxon>Pseudomonadota</taxon>
        <taxon>Alphaproteobacteria</taxon>
        <taxon>Hyphomicrobiales</taxon>
        <taxon>Aurantimonadaceae</taxon>
        <taxon>Martelella</taxon>
    </lineage>
</organism>
<dbReference type="InterPro" id="IPR029154">
    <property type="entry name" value="HIBADH-like_NADP-bd"/>
</dbReference>
<dbReference type="RefSeq" id="WP_141148172.1">
    <property type="nucleotide sequence ID" value="NZ_VHLG01000003.1"/>
</dbReference>
<dbReference type="AlphaFoldDB" id="A0A506UAF1"/>
<protein>
    <submittedName>
        <fullName evidence="6">NAD(P)-dependent oxidoreductase</fullName>
    </submittedName>
</protein>
<feature type="domain" description="3-hydroxyisobutyrate dehydrogenase-like NAD-binding" evidence="5">
    <location>
        <begin position="164"/>
        <end position="283"/>
    </location>
</feature>
<keyword evidence="1" id="KW-0560">Oxidoreductase</keyword>
<feature type="active site" evidence="3">
    <location>
        <position position="170"/>
    </location>
</feature>
<sequence>MTGEVIGICGTGRMGSAMARRLAANGFSVVLWNRSGVPDALAAETGSTVARSLTVMAREADIIITSLINDAAVKGVLDTLTATSLPGKLVVETSTVSPTVLRDASAAIKAKGGTAIDAPISGGPELIAAGKAGLYIGGAKIDFDRFLAVAETLSDRIHHTGSLGTGAAAKIVNNMMLCGYWEVLKEAMMTGKKAGLSVEKMLDILVTSPSGSPALKGRTPRILGQDTSVGFPVTGALKDATLFAAVADSLGIDTPAIDAARKSYADCLEAGHGDEDLSAMVRTALSGD</sequence>
<dbReference type="GO" id="GO:0051287">
    <property type="term" value="F:NAD binding"/>
    <property type="evidence" value="ECO:0007669"/>
    <property type="project" value="InterPro"/>
</dbReference>
<dbReference type="EMBL" id="VHLG01000003">
    <property type="protein sequence ID" value="TPW31402.1"/>
    <property type="molecule type" value="Genomic_DNA"/>
</dbReference>
<reference evidence="6 7" key="1">
    <citation type="submission" date="2019-06" db="EMBL/GenBank/DDBJ databases">
        <authorList>
            <person name="Li M."/>
        </authorList>
    </citation>
    <scope>NUCLEOTIDE SEQUENCE [LARGE SCALE GENOMIC DNA]</scope>
    <source>
        <strain evidence="6 7">BGMRC2036</strain>
    </source>
</reference>
<dbReference type="InterPro" id="IPR008927">
    <property type="entry name" value="6-PGluconate_DH-like_C_sf"/>
</dbReference>
<dbReference type="OrthoDB" id="9812907at2"/>
<dbReference type="InterPro" id="IPR015815">
    <property type="entry name" value="HIBADH-related"/>
</dbReference>
<evidence type="ECO:0000313" key="7">
    <source>
        <dbReference type="Proteomes" id="UP000318801"/>
    </source>
</evidence>
<dbReference type="InterPro" id="IPR013328">
    <property type="entry name" value="6PGD_dom2"/>
</dbReference>
<dbReference type="Gene3D" id="1.10.1040.10">
    <property type="entry name" value="N-(1-d-carboxylethyl)-l-norvaline Dehydrogenase, domain 2"/>
    <property type="match status" value="1"/>
</dbReference>
<dbReference type="PIRSF" id="PIRSF000103">
    <property type="entry name" value="HIBADH"/>
    <property type="match status" value="1"/>
</dbReference>
<dbReference type="SUPFAM" id="SSF48179">
    <property type="entry name" value="6-phosphogluconate dehydrogenase C-terminal domain-like"/>
    <property type="match status" value="1"/>
</dbReference>
<gene>
    <name evidence="6" type="ORF">FJU08_06440</name>
</gene>
<dbReference type="GO" id="GO:0016491">
    <property type="term" value="F:oxidoreductase activity"/>
    <property type="evidence" value="ECO:0007669"/>
    <property type="project" value="UniProtKB-KW"/>
</dbReference>
<dbReference type="InterPro" id="IPR006115">
    <property type="entry name" value="6PGDH_NADP-bd"/>
</dbReference>
<dbReference type="Gene3D" id="3.40.50.720">
    <property type="entry name" value="NAD(P)-binding Rossmann-like Domain"/>
    <property type="match status" value="1"/>
</dbReference>
<evidence type="ECO:0000259" key="4">
    <source>
        <dbReference type="Pfam" id="PF03446"/>
    </source>
</evidence>
<dbReference type="InterPro" id="IPR051265">
    <property type="entry name" value="HIBADH-related_NP60_sf"/>
</dbReference>
<comment type="caution">
    <text evidence="6">The sequence shown here is derived from an EMBL/GenBank/DDBJ whole genome shotgun (WGS) entry which is preliminary data.</text>
</comment>
<evidence type="ECO:0000259" key="5">
    <source>
        <dbReference type="Pfam" id="PF14833"/>
    </source>
</evidence>
<name>A0A506UAF1_9HYPH</name>
<feature type="domain" description="6-phosphogluconate dehydrogenase NADP-binding" evidence="4">
    <location>
        <begin position="6"/>
        <end position="161"/>
    </location>
</feature>
<keyword evidence="7" id="KW-1185">Reference proteome</keyword>
<dbReference type="SUPFAM" id="SSF51735">
    <property type="entry name" value="NAD(P)-binding Rossmann-fold domains"/>
    <property type="match status" value="1"/>
</dbReference>
<keyword evidence="2" id="KW-0520">NAD</keyword>
<dbReference type="PANTHER" id="PTHR43580">
    <property type="entry name" value="OXIDOREDUCTASE GLYR1-RELATED"/>
    <property type="match status" value="1"/>
</dbReference>
<evidence type="ECO:0000256" key="1">
    <source>
        <dbReference type="ARBA" id="ARBA00023002"/>
    </source>
</evidence>
<evidence type="ECO:0000256" key="3">
    <source>
        <dbReference type="PIRSR" id="PIRSR000103-1"/>
    </source>
</evidence>
<accession>A0A506UAF1</accession>
<dbReference type="Pfam" id="PF03446">
    <property type="entry name" value="NAD_binding_2"/>
    <property type="match status" value="1"/>
</dbReference>
<dbReference type="GO" id="GO:0050661">
    <property type="term" value="F:NADP binding"/>
    <property type="evidence" value="ECO:0007669"/>
    <property type="project" value="InterPro"/>
</dbReference>